<reference evidence="1" key="1">
    <citation type="submission" date="2015-12" db="EMBL/GenBank/DDBJ databases">
        <title>Gene expression during late stages of embryo sac development: a critical building block for successful pollen-pistil interactions.</title>
        <authorList>
            <person name="Liu Y."/>
            <person name="Joly V."/>
            <person name="Sabar M."/>
            <person name="Matton D.P."/>
        </authorList>
    </citation>
    <scope>NUCLEOTIDE SEQUENCE</scope>
</reference>
<protein>
    <submittedName>
        <fullName evidence="1">Putative ovule protein</fullName>
    </submittedName>
</protein>
<organism evidence="1">
    <name type="scientific">Solanum chacoense</name>
    <name type="common">Chaco potato</name>
    <dbReference type="NCBI Taxonomy" id="4108"/>
    <lineage>
        <taxon>Eukaryota</taxon>
        <taxon>Viridiplantae</taxon>
        <taxon>Streptophyta</taxon>
        <taxon>Embryophyta</taxon>
        <taxon>Tracheophyta</taxon>
        <taxon>Spermatophyta</taxon>
        <taxon>Magnoliopsida</taxon>
        <taxon>eudicotyledons</taxon>
        <taxon>Gunneridae</taxon>
        <taxon>Pentapetalae</taxon>
        <taxon>asterids</taxon>
        <taxon>lamiids</taxon>
        <taxon>Solanales</taxon>
        <taxon>Solanaceae</taxon>
        <taxon>Solanoideae</taxon>
        <taxon>Solaneae</taxon>
        <taxon>Solanum</taxon>
    </lineage>
</organism>
<dbReference type="AlphaFoldDB" id="A0A0V0H0E8"/>
<accession>A0A0V0H0E8</accession>
<evidence type="ECO:0000313" key="1">
    <source>
        <dbReference type="EMBL" id="JAP13861.1"/>
    </source>
</evidence>
<sequence length="86" mass="10149">MISSQCAASGFSMNKLRLLLLIQFHFFRQFRILMIPSYLMIRICFPYLKKGDLCHSHYASHMKLYSFQGLIIALFVTRLKLIITFL</sequence>
<name>A0A0V0H0E8_SOLCH</name>
<proteinExistence type="predicted"/>
<dbReference type="EMBL" id="GEDG01027425">
    <property type="protein sequence ID" value="JAP13861.1"/>
    <property type="molecule type" value="Transcribed_RNA"/>
</dbReference>